<reference evidence="2 3" key="1">
    <citation type="journal article" date="2019" name="Genome Biol. Evol.">
        <title>Insights into the evolution of the New World diploid cottons (Gossypium, subgenus Houzingenia) based on genome sequencing.</title>
        <authorList>
            <person name="Grover C.E."/>
            <person name="Arick M.A. 2nd"/>
            <person name="Thrash A."/>
            <person name="Conover J.L."/>
            <person name="Sanders W.S."/>
            <person name="Peterson D.G."/>
            <person name="Frelichowski J.E."/>
            <person name="Scheffler J.A."/>
            <person name="Scheffler B.E."/>
            <person name="Wendel J.F."/>
        </authorList>
    </citation>
    <scope>NUCLEOTIDE SEQUENCE [LARGE SCALE GENOMIC DNA]</scope>
    <source>
        <strain evidence="2">0</strain>
        <tissue evidence="2">Leaf</tissue>
    </source>
</reference>
<protein>
    <submittedName>
        <fullName evidence="2">Uncharacterized protein</fullName>
    </submittedName>
</protein>
<name>A0A7J9I966_9ROSI</name>
<evidence type="ECO:0000313" key="2">
    <source>
        <dbReference type="EMBL" id="MBA0818610.1"/>
    </source>
</evidence>
<dbReference type="OrthoDB" id="10282046at2759"/>
<keyword evidence="3" id="KW-1185">Reference proteome</keyword>
<dbReference type="AlphaFoldDB" id="A0A7J9I966"/>
<organism evidence="2 3">
    <name type="scientific">Gossypium harknessii</name>
    <dbReference type="NCBI Taxonomy" id="34285"/>
    <lineage>
        <taxon>Eukaryota</taxon>
        <taxon>Viridiplantae</taxon>
        <taxon>Streptophyta</taxon>
        <taxon>Embryophyta</taxon>
        <taxon>Tracheophyta</taxon>
        <taxon>Spermatophyta</taxon>
        <taxon>Magnoliopsida</taxon>
        <taxon>eudicotyledons</taxon>
        <taxon>Gunneridae</taxon>
        <taxon>Pentapetalae</taxon>
        <taxon>rosids</taxon>
        <taxon>malvids</taxon>
        <taxon>Malvales</taxon>
        <taxon>Malvaceae</taxon>
        <taxon>Malvoideae</taxon>
        <taxon>Gossypium</taxon>
    </lineage>
</organism>
<evidence type="ECO:0000256" key="1">
    <source>
        <dbReference type="SAM" id="MobiDB-lite"/>
    </source>
</evidence>
<accession>A0A7J9I966</accession>
<dbReference type="EMBL" id="JABFAD010317991">
    <property type="protein sequence ID" value="MBA0818610.1"/>
    <property type="molecule type" value="Genomic_DNA"/>
</dbReference>
<proteinExistence type="predicted"/>
<comment type="caution">
    <text evidence="2">The sequence shown here is derived from an EMBL/GenBank/DDBJ whole genome shotgun (WGS) entry which is preliminary data.</text>
</comment>
<feature type="region of interest" description="Disordered" evidence="1">
    <location>
        <begin position="1"/>
        <end position="29"/>
    </location>
</feature>
<sequence length="68" mass="7437">MGFPNPDVQTSVNSDIQWKKPPDRELEGDGTPMVELMATIEGIVRGIEQRTRNGSPIEDVIFCGGSYG</sequence>
<feature type="compositionally biased region" description="Polar residues" evidence="1">
    <location>
        <begin position="7"/>
        <end position="16"/>
    </location>
</feature>
<feature type="compositionally biased region" description="Basic and acidic residues" evidence="1">
    <location>
        <begin position="17"/>
        <end position="27"/>
    </location>
</feature>
<evidence type="ECO:0000313" key="3">
    <source>
        <dbReference type="Proteomes" id="UP000593560"/>
    </source>
</evidence>
<dbReference type="Proteomes" id="UP000593560">
    <property type="component" value="Unassembled WGS sequence"/>
</dbReference>
<gene>
    <name evidence="2" type="ORF">Gohar_021156</name>
</gene>